<dbReference type="EMBL" id="JBBNAG010000003">
    <property type="protein sequence ID" value="KAK9149113.1"/>
    <property type="molecule type" value="Genomic_DNA"/>
</dbReference>
<evidence type="ECO:0000313" key="3">
    <source>
        <dbReference type="Proteomes" id="UP001419268"/>
    </source>
</evidence>
<reference evidence="2 3" key="1">
    <citation type="submission" date="2024-01" db="EMBL/GenBank/DDBJ databases">
        <title>Genome assemblies of Stephania.</title>
        <authorList>
            <person name="Yang L."/>
        </authorList>
    </citation>
    <scope>NUCLEOTIDE SEQUENCE [LARGE SCALE GENOMIC DNA]</scope>
    <source>
        <strain evidence="2">JXDWG</strain>
        <tissue evidence="2">Leaf</tissue>
    </source>
</reference>
<evidence type="ECO:0000313" key="2">
    <source>
        <dbReference type="EMBL" id="KAK9149113.1"/>
    </source>
</evidence>
<gene>
    <name evidence="2" type="ORF">Scep_007870</name>
</gene>
<name>A0AAP0KAN0_9MAGN</name>
<keyword evidence="3" id="KW-1185">Reference proteome</keyword>
<dbReference type="Proteomes" id="UP001419268">
    <property type="component" value="Unassembled WGS sequence"/>
</dbReference>
<evidence type="ECO:0000256" key="1">
    <source>
        <dbReference type="SAM" id="MobiDB-lite"/>
    </source>
</evidence>
<protein>
    <submittedName>
        <fullName evidence="2">Uncharacterized protein</fullName>
    </submittedName>
</protein>
<sequence>MSDAAELPLRALTSFGGSRRLFGLCHELLAWERDHRRKEILRGAVELDQQQITATRRSRTAARQRAGGDRLAVAVAVVVDAEARAAGLWRRHGRPAAAAATVWWREQRLADEWTSCGRGALQQWCRGTPAARRRDSSDGDSSGGGRQRRQAAGGGTARRGGAASSGDRRRSSNADDSADSGSTTPAGRDGDSNAGSGGGARWCGSDAGSGAVTTVARLRRRRGEQRDGVVGLIEGANRRMSTTRWSCVHSRVEQPISSRGSPTGMHPLSEHPPYIVAPTRYSSSIVVEHPVKYVAPFRMFSQVAAQASRKCRTN</sequence>
<comment type="caution">
    <text evidence="2">The sequence shown here is derived from an EMBL/GenBank/DDBJ whole genome shotgun (WGS) entry which is preliminary data.</text>
</comment>
<proteinExistence type="predicted"/>
<accession>A0AAP0KAN0</accession>
<feature type="region of interest" description="Disordered" evidence="1">
    <location>
        <begin position="126"/>
        <end position="211"/>
    </location>
</feature>
<dbReference type="AlphaFoldDB" id="A0AAP0KAN0"/>
<organism evidence="2 3">
    <name type="scientific">Stephania cephalantha</name>
    <dbReference type="NCBI Taxonomy" id="152367"/>
    <lineage>
        <taxon>Eukaryota</taxon>
        <taxon>Viridiplantae</taxon>
        <taxon>Streptophyta</taxon>
        <taxon>Embryophyta</taxon>
        <taxon>Tracheophyta</taxon>
        <taxon>Spermatophyta</taxon>
        <taxon>Magnoliopsida</taxon>
        <taxon>Ranunculales</taxon>
        <taxon>Menispermaceae</taxon>
        <taxon>Menispermoideae</taxon>
        <taxon>Cissampelideae</taxon>
        <taxon>Stephania</taxon>
    </lineage>
</organism>